<keyword evidence="3" id="KW-1185">Reference proteome</keyword>
<proteinExistence type="predicted"/>
<protein>
    <submittedName>
        <fullName evidence="2">Tetratricopeptide (TPR) repeat protein</fullName>
    </submittedName>
</protein>
<name>A0ABT9Q6H0_9ACTN</name>
<evidence type="ECO:0000256" key="1">
    <source>
        <dbReference type="SAM" id="MobiDB-lite"/>
    </source>
</evidence>
<evidence type="ECO:0000313" key="2">
    <source>
        <dbReference type="EMBL" id="MDP9842365.1"/>
    </source>
</evidence>
<reference evidence="2 3" key="1">
    <citation type="submission" date="2023-07" db="EMBL/GenBank/DDBJ databases">
        <title>Sequencing the genomes of 1000 actinobacteria strains.</title>
        <authorList>
            <person name="Klenk H.-P."/>
        </authorList>
    </citation>
    <scope>NUCLEOTIDE SEQUENCE [LARGE SCALE GENOMIC DNA]</scope>
    <source>
        <strain evidence="2 3">DSM 46740</strain>
    </source>
</reference>
<dbReference type="Gene3D" id="3.40.50.300">
    <property type="entry name" value="P-loop containing nucleotide triphosphate hydrolases"/>
    <property type="match status" value="1"/>
</dbReference>
<feature type="compositionally biased region" description="Basic and acidic residues" evidence="1">
    <location>
        <begin position="658"/>
        <end position="673"/>
    </location>
</feature>
<evidence type="ECO:0000313" key="3">
    <source>
        <dbReference type="Proteomes" id="UP001225356"/>
    </source>
</evidence>
<accession>A0ABT9Q6H0</accession>
<dbReference type="Proteomes" id="UP001225356">
    <property type="component" value="Unassembled WGS sequence"/>
</dbReference>
<dbReference type="Gene3D" id="1.25.40.10">
    <property type="entry name" value="Tetratricopeptide repeat domain"/>
    <property type="match status" value="2"/>
</dbReference>
<comment type="caution">
    <text evidence="2">The sequence shown here is derived from an EMBL/GenBank/DDBJ whole genome shotgun (WGS) entry which is preliminary data.</text>
</comment>
<dbReference type="InterPro" id="IPR027417">
    <property type="entry name" value="P-loop_NTPase"/>
</dbReference>
<dbReference type="PANTHER" id="PTHR46082:SF6">
    <property type="entry name" value="AAA+ ATPASE DOMAIN-CONTAINING PROTEIN-RELATED"/>
    <property type="match status" value="1"/>
</dbReference>
<gene>
    <name evidence="2" type="ORF">J2853_001576</name>
</gene>
<dbReference type="InterPro" id="IPR053137">
    <property type="entry name" value="NLR-like"/>
</dbReference>
<dbReference type="EMBL" id="JAUSQU010000001">
    <property type="protein sequence ID" value="MDP9842365.1"/>
    <property type="molecule type" value="Genomic_DNA"/>
</dbReference>
<feature type="region of interest" description="Disordered" evidence="1">
    <location>
        <begin position="648"/>
        <end position="673"/>
    </location>
</feature>
<dbReference type="Pfam" id="PF13374">
    <property type="entry name" value="TPR_10"/>
    <property type="match status" value="1"/>
</dbReference>
<dbReference type="SUPFAM" id="SSF48452">
    <property type="entry name" value="TPR-like"/>
    <property type="match status" value="2"/>
</dbReference>
<sequence length="673" mass="73236">MIDTPDGQVHLLAGLGGIGKTTVALQVAAEARAGGRPVWWVAAGDAQALTLQLLGLARELGATAGEVEEAIEGRRNPASLLWRSLEASDGWLLVIDNADDPRVLQVGDQPVAGGNGWLRPTTSGLLLVTSRVSGSPEWGRHVTVHRLNALSVEDGARMLLDLAPEAGGTAEARALSARLGGLALALRHAGMHLAMTFAAEREFAVYREALDGRGHQLMNESTEARSNIATTWELSLDLLESQGFPHARALLGVFSCFAAPSPIPAFLFDHEQLSAVCGDRGISGVIGGLTALHSVGMVEGTVTPDNALNGVIVHPLVAETTRHKLSGETLGRETATVAVRLVSGAAGGLGVDRSTDWPRWKQLPEHLRRFWMVISEDLDETGMRSLAEASAICAVGLTYGGAYHVALDLMEVALAGTENRLPADDPVVLELRHRHASAYMFLGLTVDAEREFRQLLEDRTRVLGPDHPKTLTMRHNLARVLADQGRLAEAQHEFSETYESKVRVLGPDDPDTLATRYEAARVLLVQGKASEAEQEHRSIYEVKVRVLGPEHPDTLVSRHEIPKTLLAQGRAVEAERELRELYDLRVRLLGPDHPHVMTTGHEMARAFAEQGRHEEAERQYRTVLEARRRVLGAENKYTLVTEEALSTLLRRPAGPTSENERDASGPPRFDDRK</sequence>
<dbReference type="InterPro" id="IPR011990">
    <property type="entry name" value="TPR-like_helical_dom_sf"/>
</dbReference>
<dbReference type="Pfam" id="PF13424">
    <property type="entry name" value="TPR_12"/>
    <property type="match status" value="2"/>
</dbReference>
<dbReference type="SUPFAM" id="SSF52540">
    <property type="entry name" value="P-loop containing nucleoside triphosphate hydrolases"/>
    <property type="match status" value="1"/>
</dbReference>
<organism evidence="2 3">
    <name type="scientific">Streptosporangium lutulentum</name>
    <dbReference type="NCBI Taxonomy" id="1461250"/>
    <lineage>
        <taxon>Bacteria</taxon>
        <taxon>Bacillati</taxon>
        <taxon>Actinomycetota</taxon>
        <taxon>Actinomycetes</taxon>
        <taxon>Streptosporangiales</taxon>
        <taxon>Streptosporangiaceae</taxon>
        <taxon>Streptosporangium</taxon>
    </lineage>
</organism>
<dbReference type="PANTHER" id="PTHR46082">
    <property type="entry name" value="ATP/GTP-BINDING PROTEIN-RELATED"/>
    <property type="match status" value="1"/>
</dbReference>